<accession>A0ABX8H2Y8</accession>
<proteinExistence type="predicted"/>
<gene>
    <name evidence="2" type="ORF">KM029_21545</name>
</gene>
<dbReference type="Pfam" id="PF13936">
    <property type="entry name" value="HTH_38"/>
    <property type="match status" value="1"/>
</dbReference>
<dbReference type="InterPro" id="IPR025246">
    <property type="entry name" value="IS30-like_HTH"/>
</dbReference>
<organism evidence="2 3">
    <name type="scientific">Flammeovirga kamogawensis</name>
    <dbReference type="NCBI Taxonomy" id="373891"/>
    <lineage>
        <taxon>Bacteria</taxon>
        <taxon>Pseudomonadati</taxon>
        <taxon>Bacteroidota</taxon>
        <taxon>Cytophagia</taxon>
        <taxon>Cytophagales</taxon>
        <taxon>Flammeovirgaceae</taxon>
        <taxon>Flammeovirga</taxon>
    </lineage>
</organism>
<dbReference type="Gene3D" id="1.10.10.60">
    <property type="entry name" value="Homeodomain-like"/>
    <property type="match status" value="1"/>
</dbReference>
<dbReference type="RefSeq" id="WP_144075876.1">
    <property type="nucleotide sequence ID" value="NZ_CP076129.1"/>
</dbReference>
<sequence length="181" mass="22022">MQLFKEQRIELEKLLEAEVTKVKIAMALGVHLSTIYREIKRNSVNGNYSGEKAHQLATARKKVVGSLRKYKTKDAVRRKNKYELYAQRRFIYWHSDTPWQRKKYFIVYSNRRWRFTRYKIRWGLEKLYHYRNDIELISQLIQFEEEKWKVEHTVLQSKKIHQKTKPQTKTIVVCTSRKEVA</sequence>
<evidence type="ECO:0000313" key="3">
    <source>
        <dbReference type="Proteomes" id="UP000682802"/>
    </source>
</evidence>
<feature type="domain" description="Transposase IS30-like HTH" evidence="1">
    <location>
        <begin position="6"/>
        <end position="42"/>
    </location>
</feature>
<dbReference type="EMBL" id="CP076129">
    <property type="protein sequence ID" value="QWG10270.1"/>
    <property type="molecule type" value="Genomic_DNA"/>
</dbReference>
<reference evidence="2 3" key="1">
    <citation type="submission" date="2021-05" db="EMBL/GenBank/DDBJ databases">
        <title>Comparative genomic studies on the polysaccharide-degrading batcterial strains of the Flammeovirga genus.</title>
        <authorList>
            <person name="Zewei F."/>
            <person name="Zheng Z."/>
            <person name="Yu L."/>
            <person name="Ruyue G."/>
            <person name="Yanhong M."/>
            <person name="Yuanyuan C."/>
            <person name="Jingyan G."/>
            <person name="Wenjun H."/>
        </authorList>
    </citation>
    <scope>NUCLEOTIDE SEQUENCE [LARGE SCALE GENOMIC DNA]</scope>
    <source>
        <strain evidence="2 3">YS10</strain>
    </source>
</reference>
<evidence type="ECO:0000313" key="2">
    <source>
        <dbReference type="EMBL" id="QWG10270.1"/>
    </source>
</evidence>
<evidence type="ECO:0000259" key="1">
    <source>
        <dbReference type="Pfam" id="PF13936"/>
    </source>
</evidence>
<name>A0ABX8H2Y8_9BACT</name>
<keyword evidence="3" id="KW-1185">Reference proteome</keyword>
<dbReference type="Proteomes" id="UP000682802">
    <property type="component" value="Chromosome 2"/>
</dbReference>
<protein>
    <submittedName>
        <fullName evidence="2">Helix-turn-helix domain-containing protein</fullName>
    </submittedName>
</protein>